<feature type="transmembrane region" description="Helical" evidence="1">
    <location>
        <begin position="12"/>
        <end position="41"/>
    </location>
</feature>
<evidence type="ECO:0000313" key="2">
    <source>
        <dbReference type="EMBL" id="MBX53066.1"/>
    </source>
</evidence>
<evidence type="ECO:0000256" key="1">
    <source>
        <dbReference type="SAM" id="Phobius"/>
    </source>
</evidence>
<sequence>MSYLGYISAEMIIYCCVICVADWSMILVVRGVLMFGVSIVAKKG</sequence>
<keyword evidence="1" id="KW-0472">Membrane</keyword>
<keyword evidence="1" id="KW-0812">Transmembrane</keyword>
<keyword evidence="1" id="KW-1133">Transmembrane helix</keyword>
<proteinExistence type="predicted"/>
<dbReference type="AlphaFoldDB" id="A0A2P2PEB4"/>
<accession>A0A2P2PEB4</accession>
<reference evidence="2" key="1">
    <citation type="submission" date="2018-02" db="EMBL/GenBank/DDBJ databases">
        <title>Rhizophora mucronata_Transcriptome.</title>
        <authorList>
            <person name="Meera S.P."/>
            <person name="Sreeshan A."/>
            <person name="Augustine A."/>
        </authorList>
    </citation>
    <scope>NUCLEOTIDE SEQUENCE</scope>
    <source>
        <tissue evidence="2">Leaf</tissue>
    </source>
</reference>
<name>A0A2P2PEB4_RHIMU</name>
<protein>
    <submittedName>
        <fullName evidence="2">Uncharacterized protein</fullName>
    </submittedName>
</protein>
<organism evidence="2">
    <name type="scientific">Rhizophora mucronata</name>
    <name type="common">Asiatic mangrove</name>
    <dbReference type="NCBI Taxonomy" id="61149"/>
    <lineage>
        <taxon>Eukaryota</taxon>
        <taxon>Viridiplantae</taxon>
        <taxon>Streptophyta</taxon>
        <taxon>Embryophyta</taxon>
        <taxon>Tracheophyta</taxon>
        <taxon>Spermatophyta</taxon>
        <taxon>Magnoliopsida</taxon>
        <taxon>eudicotyledons</taxon>
        <taxon>Gunneridae</taxon>
        <taxon>Pentapetalae</taxon>
        <taxon>rosids</taxon>
        <taxon>fabids</taxon>
        <taxon>Malpighiales</taxon>
        <taxon>Rhizophoraceae</taxon>
        <taxon>Rhizophora</taxon>
    </lineage>
</organism>
<dbReference type="EMBL" id="GGEC01072582">
    <property type="protein sequence ID" value="MBX53066.1"/>
    <property type="molecule type" value="Transcribed_RNA"/>
</dbReference>